<dbReference type="PATRIC" id="fig|54915.3.peg.527"/>
<reference evidence="6" key="1">
    <citation type="submission" date="2015-07" db="EMBL/GenBank/DDBJ databases">
        <title>Genome sequencing project for genomic taxonomy and phylogenomics of Bacillus-like bacteria.</title>
        <authorList>
            <person name="Liu B."/>
            <person name="Wang J."/>
            <person name="Zhu Y."/>
            <person name="Liu G."/>
            <person name="Chen Q."/>
            <person name="Chen Z."/>
            <person name="Lan J."/>
            <person name="Che J."/>
            <person name="Ge C."/>
            <person name="Shi H."/>
            <person name="Pan Z."/>
            <person name="Liu X."/>
        </authorList>
    </citation>
    <scope>NUCLEOTIDE SEQUENCE [LARGE SCALE GENOMIC DNA]</scope>
    <source>
        <strain evidence="6">DSM 9887</strain>
    </source>
</reference>
<evidence type="ECO:0000256" key="1">
    <source>
        <dbReference type="ARBA" id="ARBA00006464"/>
    </source>
</evidence>
<reference evidence="4 7" key="3">
    <citation type="submission" date="2019-06" db="EMBL/GenBank/DDBJ databases">
        <title>Whole genome shotgun sequence of Brevibacillus reuszeri NBRC 15719.</title>
        <authorList>
            <person name="Hosoyama A."/>
            <person name="Uohara A."/>
            <person name="Ohji S."/>
            <person name="Ichikawa N."/>
        </authorList>
    </citation>
    <scope>NUCLEOTIDE SEQUENCE [LARGE SCALE GENOMIC DNA]</scope>
    <source>
        <strain evidence="4 7">NBRC 15719</strain>
    </source>
</reference>
<evidence type="ECO:0000313" key="6">
    <source>
        <dbReference type="Proteomes" id="UP000036834"/>
    </source>
</evidence>
<feature type="transmembrane region" description="Helical" evidence="2">
    <location>
        <begin position="32"/>
        <end position="55"/>
    </location>
</feature>
<dbReference type="PANTHER" id="PTHR30576:SF10">
    <property type="entry name" value="SLL5057 PROTEIN"/>
    <property type="match status" value="1"/>
</dbReference>
<dbReference type="PANTHER" id="PTHR30576">
    <property type="entry name" value="COLANIC BIOSYNTHESIS UDP-GLUCOSE LIPID CARRIER TRANSFERASE"/>
    <property type="match status" value="1"/>
</dbReference>
<dbReference type="EMBL" id="LGIQ01000017">
    <property type="protein sequence ID" value="KNB68624.1"/>
    <property type="molecule type" value="Genomic_DNA"/>
</dbReference>
<feature type="domain" description="Bacterial sugar transferase" evidence="3">
    <location>
        <begin position="27"/>
        <end position="204"/>
    </location>
</feature>
<dbReference type="RefSeq" id="WP_049742555.1">
    <property type="nucleotide sequence ID" value="NZ_JBCNIY010000028.1"/>
</dbReference>
<evidence type="ECO:0000259" key="3">
    <source>
        <dbReference type="Pfam" id="PF02397"/>
    </source>
</evidence>
<evidence type="ECO:0000313" key="5">
    <source>
        <dbReference type="EMBL" id="KNB68624.1"/>
    </source>
</evidence>
<dbReference type="GO" id="GO:0016780">
    <property type="term" value="F:phosphotransferase activity, for other substituted phosphate groups"/>
    <property type="evidence" value="ECO:0007669"/>
    <property type="project" value="TreeGrafter"/>
</dbReference>
<keyword evidence="2" id="KW-0812">Transmembrane</keyword>
<keyword evidence="2" id="KW-0472">Membrane</keyword>
<dbReference type="Proteomes" id="UP000036834">
    <property type="component" value="Unassembled WGS sequence"/>
</dbReference>
<dbReference type="AlphaFoldDB" id="A0A0K9YIX6"/>
<accession>A0A0K9YIX6</accession>
<protein>
    <recommendedName>
        <fullName evidence="3">Bacterial sugar transferase domain-containing protein</fullName>
    </recommendedName>
</protein>
<organism evidence="5 6">
    <name type="scientific">Brevibacillus reuszeri</name>
    <dbReference type="NCBI Taxonomy" id="54915"/>
    <lineage>
        <taxon>Bacteria</taxon>
        <taxon>Bacillati</taxon>
        <taxon>Bacillota</taxon>
        <taxon>Bacilli</taxon>
        <taxon>Bacillales</taxon>
        <taxon>Paenibacillaceae</taxon>
        <taxon>Brevibacillus</taxon>
    </lineage>
</organism>
<gene>
    <name evidence="5" type="ORF">ADS79_32145</name>
    <name evidence="4" type="ORF">BRE01_28280</name>
</gene>
<comment type="caution">
    <text evidence="5">The sequence shown here is derived from an EMBL/GenBank/DDBJ whole genome shotgun (WGS) entry which is preliminary data.</text>
</comment>
<reference evidence="5" key="2">
    <citation type="submission" date="2015-07" db="EMBL/GenBank/DDBJ databases">
        <title>MeaNS - Measles Nucleotide Surveillance Program.</title>
        <authorList>
            <person name="Tran T."/>
            <person name="Druce J."/>
        </authorList>
    </citation>
    <scope>NUCLEOTIDE SEQUENCE</scope>
    <source>
        <strain evidence="5">DSM 9887</strain>
    </source>
</reference>
<dbReference type="EMBL" id="BJON01000010">
    <property type="protein sequence ID" value="GED69126.1"/>
    <property type="molecule type" value="Genomic_DNA"/>
</dbReference>
<dbReference type="OrthoDB" id="9808602at2"/>
<dbReference type="Pfam" id="PF02397">
    <property type="entry name" value="Bac_transf"/>
    <property type="match status" value="1"/>
</dbReference>
<comment type="similarity">
    <text evidence="1">Belongs to the bacterial sugar transferase family.</text>
</comment>
<dbReference type="Proteomes" id="UP000319578">
    <property type="component" value="Unassembled WGS sequence"/>
</dbReference>
<dbReference type="STRING" id="54915.ADS79_32145"/>
<evidence type="ECO:0000313" key="4">
    <source>
        <dbReference type="EMBL" id="GED69126.1"/>
    </source>
</evidence>
<evidence type="ECO:0000256" key="2">
    <source>
        <dbReference type="SAM" id="Phobius"/>
    </source>
</evidence>
<keyword evidence="7" id="KW-1185">Reference proteome</keyword>
<evidence type="ECO:0000313" key="7">
    <source>
        <dbReference type="Proteomes" id="UP000319578"/>
    </source>
</evidence>
<dbReference type="InterPro" id="IPR003362">
    <property type="entry name" value="Bact_transf"/>
</dbReference>
<proteinExistence type="inferred from homology"/>
<keyword evidence="2" id="KW-1133">Transmembrane helix</keyword>
<sequence>MEIVKDMELIPVNGLRSSRSFYASCLKNVLDFSFALLILLLLLPLLLLVAIAIWFDSSGPVLFRQKRVGKYGKEFTIYKFRTMYVDSPQEGVSPSAATDPRITRFGRILRKTSMDELPQLINILRGEMSFVGPRPEQKMIVEKVYSYYEKQRWLVKPGITGLWQISPDRNKPIHENLHHDFSYIQNLTFALDVKIVYKTIRVIVRSNTC</sequence>
<name>A0A0K9YIX6_9BACL</name>